<keyword evidence="2" id="KW-0472">Membrane</keyword>
<reference evidence="4" key="1">
    <citation type="journal article" date="2023" name="Mol. Phylogenet. Evol.">
        <title>Genome-scale phylogeny and comparative genomics of the fungal order Sordariales.</title>
        <authorList>
            <person name="Hensen N."/>
            <person name="Bonometti L."/>
            <person name="Westerberg I."/>
            <person name="Brannstrom I.O."/>
            <person name="Guillou S."/>
            <person name="Cros-Aarteil S."/>
            <person name="Calhoun S."/>
            <person name="Haridas S."/>
            <person name="Kuo A."/>
            <person name="Mondo S."/>
            <person name="Pangilinan J."/>
            <person name="Riley R."/>
            <person name="LaButti K."/>
            <person name="Andreopoulos B."/>
            <person name="Lipzen A."/>
            <person name="Chen C."/>
            <person name="Yan M."/>
            <person name="Daum C."/>
            <person name="Ng V."/>
            <person name="Clum A."/>
            <person name="Steindorff A."/>
            <person name="Ohm R.A."/>
            <person name="Martin F."/>
            <person name="Silar P."/>
            <person name="Natvig D.O."/>
            <person name="Lalanne C."/>
            <person name="Gautier V."/>
            <person name="Ament-Velasquez S.L."/>
            <person name="Kruys A."/>
            <person name="Hutchinson M.I."/>
            <person name="Powell A.J."/>
            <person name="Barry K."/>
            <person name="Miller A.N."/>
            <person name="Grigoriev I.V."/>
            <person name="Debuchy R."/>
            <person name="Gladieux P."/>
            <person name="Hiltunen Thoren M."/>
            <person name="Johannesson H."/>
        </authorList>
    </citation>
    <scope>NUCLEOTIDE SEQUENCE</scope>
    <source>
        <strain evidence="4">PSN293</strain>
    </source>
</reference>
<comment type="caution">
    <text evidence="4">The sequence shown here is derived from an EMBL/GenBank/DDBJ whole genome shotgun (WGS) entry which is preliminary data.</text>
</comment>
<sequence>MEIVIPPRDHRPLTYQYTWDENGEVTNITRIKEDGPVQERPRRGRQTVQWPFQSISNETEISSPTTVSHYAARRATWEPKRAMRARVGDTDSIAQDLIPDYVINYMRGETPETVARRKQNGGKLAERGVDIRRHKANQQSRTADFEGFLHDASSRSGASSGDANDESRHILSSSKKKGEGGVRKRFLPGWRAGIELNLFLTLLIFLAGVGCLIAIITRGPISSGESILFSGLCSTASSINWGLHGVINLFAVALIAGANYVFQVLSSPTRMEVSVAHQKKRWLDIGIPSIRNLTHIQGVRTLIIVVVLIAAVTTQIIYNAALSTSQTSIDYKLLLVTDSFLDGGPFSNDTTSNGAQLSRLDILALQGKAVRNELVNLTTTDCFAQFSGAYETTYSAALLVSDLGSETTPLIQTSRAVSSIITDLAPEMSSIKYCLTQTGPEPICSVAVNIPLLGAITALNLLTALTLGLVLLLFRKSFHPLATLGDAISSFLQDPDPTTRGSCLLSKTDVWQGRWGQNPDNGPGASTIAGAKYFVPRDHFWFGSLSLPRLVSVLFVWLACVGLTVSALALSIVADPRSRLSPFGTGSEYSTVILPSILQATTTSRLSSTVSAALIAALPHILLAALYLSVNSLLTIFFLSHESSLFAVGPHRPLRVSNGRPEGSQISSLYLTLPRPISWFLVILFAGMGFTLSQSVFLTPLDLVHVDLASGSLFEDSSSSPVQLVQVATMALSFSGVGLFILLGMFIFLAIVVTVLGLRRAPPAAFVNGQAMGNPLTLPAGSCSAVISARCHLTLPRDIGRLSTSGLGSAGLWYGSSFPPIFEEETTGNHPSGSRRGQEEGEKAVDENSELWKKELAWGVVRQGVGMQVSHASFTASGPVVFLDVARCYA</sequence>
<feature type="region of interest" description="Disordered" evidence="1">
    <location>
        <begin position="824"/>
        <end position="846"/>
    </location>
</feature>
<gene>
    <name evidence="4" type="ORF">QBC37DRAFT_63402</name>
</gene>
<protein>
    <recommendedName>
        <fullName evidence="3">DUF6536 domain-containing protein</fullName>
    </recommendedName>
</protein>
<evidence type="ECO:0000256" key="1">
    <source>
        <dbReference type="SAM" id="MobiDB-lite"/>
    </source>
</evidence>
<evidence type="ECO:0000259" key="3">
    <source>
        <dbReference type="Pfam" id="PF20163"/>
    </source>
</evidence>
<feature type="transmembrane region" description="Helical" evidence="2">
    <location>
        <begin position="677"/>
        <end position="698"/>
    </location>
</feature>
<feature type="transmembrane region" description="Helical" evidence="2">
    <location>
        <begin position="241"/>
        <end position="262"/>
    </location>
</feature>
<dbReference type="InterPro" id="IPR046623">
    <property type="entry name" value="DUF6536"/>
</dbReference>
<feature type="region of interest" description="Disordered" evidence="1">
    <location>
        <begin position="119"/>
        <end position="181"/>
    </location>
</feature>
<feature type="transmembrane region" description="Helical" evidence="2">
    <location>
        <begin position="452"/>
        <end position="474"/>
    </location>
</feature>
<organism evidence="4 5">
    <name type="scientific">Rhypophila decipiens</name>
    <dbReference type="NCBI Taxonomy" id="261697"/>
    <lineage>
        <taxon>Eukaryota</taxon>
        <taxon>Fungi</taxon>
        <taxon>Dikarya</taxon>
        <taxon>Ascomycota</taxon>
        <taxon>Pezizomycotina</taxon>
        <taxon>Sordariomycetes</taxon>
        <taxon>Sordariomycetidae</taxon>
        <taxon>Sordariales</taxon>
        <taxon>Naviculisporaceae</taxon>
        <taxon>Rhypophila</taxon>
    </lineage>
</organism>
<dbReference type="Proteomes" id="UP001301769">
    <property type="component" value="Unassembled WGS sequence"/>
</dbReference>
<accession>A0AAN6YEI1</accession>
<feature type="compositionally biased region" description="Basic and acidic residues" evidence="1">
    <location>
        <begin position="143"/>
        <end position="153"/>
    </location>
</feature>
<keyword evidence="2" id="KW-1133">Transmembrane helix</keyword>
<dbReference type="AlphaFoldDB" id="A0AAN6YEI1"/>
<keyword evidence="2" id="KW-0812">Transmembrane</keyword>
<feature type="domain" description="DUF6536" evidence="3">
    <location>
        <begin position="190"/>
        <end position="341"/>
    </location>
</feature>
<keyword evidence="5" id="KW-1185">Reference proteome</keyword>
<feature type="transmembrane region" description="Helical" evidence="2">
    <location>
        <begin position="612"/>
        <end position="639"/>
    </location>
</feature>
<evidence type="ECO:0000313" key="5">
    <source>
        <dbReference type="Proteomes" id="UP001301769"/>
    </source>
</evidence>
<name>A0AAN6YEI1_9PEZI</name>
<dbReference type="PANTHER" id="PTHR35395:SF1">
    <property type="entry name" value="DUF6536 DOMAIN-CONTAINING PROTEIN"/>
    <property type="match status" value="1"/>
</dbReference>
<evidence type="ECO:0000256" key="2">
    <source>
        <dbReference type="SAM" id="Phobius"/>
    </source>
</evidence>
<proteinExistence type="predicted"/>
<dbReference type="PANTHER" id="PTHR35395">
    <property type="entry name" value="DUF6536 DOMAIN-CONTAINING PROTEIN"/>
    <property type="match status" value="1"/>
</dbReference>
<feature type="compositionally biased region" description="Basic and acidic residues" evidence="1">
    <location>
        <begin position="836"/>
        <end position="846"/>
    </location>
</feature>
<reference evidence="4" key="2">
    <citation type="submission" date="2023-05" db="EMBL/GenBank/DDBJ databases">
        <authorList>
            <consortium name="Lawrence Berkeley National Laboratory"/>
            <person name="Steindorff A."/>
            <person name="Hensen N."/>
            <person name="Bonometti L."/>
            <person name="Westerberg I."/>
            <person name="Brannstrom I.O."/>
            <person name="Guillou S."/>
            <person name="Cros-Aarteil S."/>
            <person name="Calhoun S."/>
            <person name="Haridas S."/>
            <person name="Kuo A."/>
            <person name="Mondo S."/>
            <person name="Pangilinan J."/>
            <person name="Riley R."/>
            <person name="Labutti K."/>
            <person name="Andreopoulos B."/>
            <person name="Lipzen A."/>
            <person name="Chen C."/>
            <person name="Yanf M."/>
            <person name="Daum C."/>
            <person name="Ng V."/>
            <person name="Clum A."/>
            <person name="Ohm R."/>
            <person name="Martin F."/>
            <person name="Silar P."/>
            <person name="Natvig D."/>
            <person name="Lalanne C."/>
            <person name="Gautier V."/>
            <person name="Ament-Velasquez S.L."/>
            <person name="Kruys A."/>
            <person name="Hutchinson M.I."/>
            <person name="Powell A.J."/>
            <person name="Barry K."/>
            <person name="Miller A.N."/>
            <person name="Grigoriev I.V."/>
            <person name="Debuchy R."/>
            <person name="Gladieux P."/>
            <person name="Thoren M.H."/>
            <person name="Johannesson H."/>
        </authorList>
    </citation>
    <scope>NUCLEOTIDE SEQUENCE</scope>
    <source>
        <strain evidence="4">PSN293</strain>
    </source>
</reference>
<feature type="transmembrane region" description="Helical" evidence="2">
    <location>
        <begin position="550"/>
        <end position="574"/>
    </location>
</feature>
<feature type="transmembrane region" description="Helical" evidence="2">
    <location>
        <begin position="737"/>
        <end position="758"/>
    </location>
</feature>
<evidence type="ECO:0000313" key="4">
    <source>
        <dbReference type="EMBL" id="KAK4217166.1"/>
    </source>
</evidence>
<feature type="transmembrane region" description="Helical" evidence="2">
    <location>
        <begin position="198"/>
        <end position="221"/>
    </location>
</feature>
<feature type="transmembrane region" description="Helical" evidence="2">
    <location>
        <begin position="299"/>
        <end position="318"/>
    </location>
</feature>
<dbReference type="EMBL" id="MU858062">
    <property type="protein sequence ID" value="KAK4217166.1"/>
    <property type="molecule type" value="Genomic_DNA"/>
</dbReference>
<dbReference type="Pfam" id="PF20163">
    <property type="entry name" value="DUF6536"/>
    <property type="match status" value="1"/>
</dbReference>